<dbReference type="PANTHER" id="PTHR43158">
    <property type="entry name" value="SKFA PEPTIDE EXPORT ATP-BINDING PROTEIN SKFE"/>
    <property type="match status" value="1"/>
</dbReference>
<dbReference type="SUPFAM" id="SSF52540">
    <property type="entry name" value="P-loop containing nucleoside triphosphate hydrolases"/>
    <property type="match status" value="1"/>
</dbReference>
<dbReference type="EMBL" id="CP117683">
    <property type="protein sequence ID" value="WDC92124.1"/>
    <property type="molecule type" value="Genomic_DNA"/>
</dbReference>
<dbReference type="GO" id="GO:0005524">
    <property type="term" value="F:ATP binding"/>
    <property type="evidence" value="ECO:0007669"/>
    <property type="project" value="UniProtKB-KW"/>
</dbReference>
<dbReference type="PANTHER" id="PTHR43158:SF5">
    <property type="entry name" value="ABC TRANSPORTER, ATP-BINDING PROTEIN"/>
    <property type="match status" value="1"/>
</dbReference>
<evidence type="ECO:0000313" key="1">
    <source>
        <dbReference type="EMBL" id="WDC92124.1"/>
    </source>
</evidence>
<dbReference type="InterPro" id="IPR027417">
    <property type="entry name" value="P-loop_NTPase"/>
</dbReference>
<keyword evidence="1" id="KW-0547">Nucleotide-binding</keyword>
<dbReference type="GeneID" id="49610371"/>
<sequence>MPNLQTTQLIKQFGKQVVLDDINLTLKPNTIYGLLGRNGVGKSTLLSILANHQTASLGEIKWGDTVLTGRDHPLQTIYLMSEINLFNKDDKLRTIIKNTALLQGSFDHALAKEMLTAFDLNPKKKLNQLSTGYRTIFKTIVALCVPAEYVFLDEPVLGLDANYRSLLYRYILQAYESRPRTFVVATHIIEEIATLVEHVLVLNDAQLIVDDDLETVLAKSYRVSGPEELVREYCTDLNVLDSQQMGTLYTVYLYDVLPEERVIPDRLTIDHIDLQETFIKLTNKGSEAHV</sequence>
<organism evidence="1 2">
    <name type="scientific">Latilactobacillus curvatus</name>
    <name type="common">Lactobacillus curvatus</name>
    <dbReference type="NCBI Taxonomy" id="28038"/>
    <lineage>
        <taxon>Bacteria</taxon>
        <taxon>Bacillati</taxon>
        <taxon>Bacillota</taxon>
        <taxon>Bacilli</taxon>
        <taxon>Lactobacillales</taxon>
        <taxon>Lactobacillaceae</taxon>
        <taxon>Latilactobacillus</taxon>
    </lineage>
</organism>
<keyword evidence="1" id="KW-0067">ATP-binding</keyword>
<dbReference type="GO" id="GO:0016887">
    <property type="term" value="F:ATP hydrolysis activity"/>
    <property type="evidence" value="ECO:0007669"/>
    <property type="project" value="InterPro"/>
</dbReference>
<dbReference type="InterPro" id="IPR003593">
    <property type="entry name" value="AAA+_ATPase"/>
</dbReference>
<reference evidence="1" key="1">
    <citation type="submission" date="2023-02" db="EMBL/GenBank/DDBJ databases">
        <title>Complete genome sequence of Lactobacillus curvatus CACC879 isolated from Pig feces.</title>
        <authorList>
            <person name="Park S."/>
            <person name="Park M.A."/>
            <person name="Kim D.-H."/>
            <person name="Kim Y."/>
        </authorList>
    </citation>
    <scope>NUCLEOTIDE SEQUENCE</scope>
    <source>
        <strain evidence="1">CACC879</strain>
    </source>
</reference>
<dbReference type="RefSeq" id="WP_056967064.1">
    <property type="nucleotide sequence ID" value="NZ_BJOQ01000045.1"/>
</dbReference>
<protein>
    <submittedName>
        <fullName evidence="1">ABC transporter ATP-binding protein</fullName>
    </submittedName>
</protein>
<dbReference type="Pfam" id="PF00005">
    <property type="entry name" value="ABC_tran"/>
    <property type="match status" value="1"/>
</dbReference>
<name>A0A1B2A770_LATCU</name>
<dbReference type="SMART" id="SM00382">
    <property type="entry name" value="AAA"/>
    <property type="match status" value="1"/>
</dbReference>
<gene>
    <name evidence="1" type="ORF">PSR33_00865</name>
</gene>
<dbReference type="PROSITE" id="PS50893">
    <property type="entry name" value="ABC_TRANSPORTER_2"/>
    <property type="match status" value="1"/>
</dbReference>
<dbReference type="Gene3D" id="3.40.50.300">
    <property type="entry name" value="P-loop containing nucleotide triphosphate hydrolases"/>
    <property type="match status" value="1"/>
</dbReference>
<evidence type="ECO:0000313" key="2">
    <source>
        <dbReference type="Proteomes" id="UP001215533"/>
    </source>
</evidence>
<accession>A0A1B2A770</accession>
<dbReference type="OrthoDB" id="9804819at2"/>
<proteinExistence type="predicted"/>
<dbReference type="Proteomes" id="UP001215533">
    <property type="component" value="Chromosome"/>
</dbReference>
<dbReference type="AlphaFoldDB" id="A0A1B2A770"/>
<dbReference type="InterPro" id="IPR003439">
    <property type="entry name" value="ABC_transporter-like_ATP-bd"/>
</dbReference>